<dbReference type="PANTHER" id="PTHR43861">
    <property type="entry name" value="TRANS-ACONITATE 2-METHYLTRANSFERASE-RELATED"/>
    <property type="match status" value="1"/>
</dbReference>
<dbReference type="Pfam" id="PF13489">
    <property type="entry name" value="Methyltransf_23"/>
    <property type="match status" value="1"/>
</dbReference>
<keyword evidence="1" id="KW-0808">Transferase</keyword>
<name>A0A1X7HXC2_9FLAO</name>
<dbReference type="OrthoDB" id="9815644at2"/>
<dbReference type="SUPFAM" id="SSF53335">
    <property type="entry name" value="S-adenosyl-L-methionine-dependent methyltransferases"/>
    <property type="match status" value="1"/>
</dbReference>
<keyword evidence="2" id="KW-1185">Reference proteome</keyword>
<dbReference type="Proteomes" id="UP000193420">
    <property type="component" value="Unassembled WGS sequence"/>
</dbReference>
<sequence>MIPCPICNQPNSKLKYQLKFNVHECANCGFQFCPDATFNKSMVSDLNEETREKALINLRKENFQHIIASIKKNKEIESKGLEVGPGYGWFLEVCRDHGIRCSGIEPETRFNEHYKKEGLQVTNGFFPQDLPKESHFDFIAYNDVLEHLPDLKGIMQANYNLLNPEGLLIVNLPQQDGLIYFISKIAYLFGVKSLMDRMWQFNFHSPHMSYFTKQTMHKLAQDNNFEGVESFPLKTINLSEISDRIEQDNQQGMLAKMASKIGMFILFPFLQVFPDTRCFIFVKR</sequence>
<accession>A0A1X7HXC2</accession>
<gene>
    <name evidence="1" type="ORF">SAMN03080602_00071</name>
</gene>
<dbReference type="AlphaFoldDB" id="A0A1X7HXC2"/>
<evidence type="ECO:0000313" key="1">
    <source>
        <dbReference type="EMBL" id="SMG06089.1"/>
    </source>
</evidence>
<keyword evidence="1" id="KW-0489">Methyltransferase</keyword>
<reference evidence="2" key="1">
    <citation type="submission" date="2017-04" db="EMBL/GenBank/DDBJ databases">
        <authorList>
            <person name="Varghese N."/>
            <person name="Submissions S."/>
        </authorList>
    </citation>
    <scope>NUCLEOTIDE SEQUENCE [LARGE SCALE GENOMIC DNA]</scope>
    <source>
        <strain evidence="2">DSM 19835</strain>
    </source>
</reference>
<dbReference type="InterPro" id="IPR029063">
    <property type="entry name" value="SAM-dependent_MTases_sf"/>
</dbReference>
<dbReference type="GO" id="GO:0008168">
    <property type="term" value="F:methyltransferase activity"/>
    <property type="evidence" value="ECO:0007669"/>
    <property type="project" value="UniProtKB-KW"/>
</dbReference>
<dbReference type="RefSeq" id="WP_085495102.1">
    <property type="nucleotide sequence ID" value="NZ_FXAO01000001.1"/>
</dbReference>
<proteinExistence type="predicted"/>
<dbReference type="Gene3D" id="3.40.50.150">
    <property type="entry name" value="Vaccinia Virus protein VP39"/>
    <property type="match status" value="1"/>
</dbReference>
<organism evidence="1 2">
    <name type="scientific">Arenibacter troitsensis</name>
    <dbReference type="NCBI Taxonomy" id="188872"/>
    <lineage>
        <taxon>Bacteria</taxon>
        <taxon>Pseudomonadati</taxon>
        <taxon>Bacteroidota</taxon>
        <taxon>Flavobacteriia</taxon>
        <taxon>Flavobacteriales</taxon>
        <taxon>Flavobacteriaceae</taxon>
        <taxon>Arenibacter</taxon>
    </lineage>
</organism>
<evidence type="ECO:0000313" key="2">
    <source>
        <dbReference type="Proteomes" id="UP000193420"/>
    </source>
</evidence>
<dbReference type="GO" id="GO:0032259">
    <property type="term" value="P:methylation"/>
    <property type="evidence" value="ECO:0007669"/>
    <property type="project" value="UniProtKB-KW"/>
</dbReference>
<dbReference type="STRING" id="188872.SAMN03080602_00071"/>
<dbReference type="EMBL" id="FXAO01000001">
    <property type="protein sequence ID" value="SMG06089.1"/>
    <property type="molecule type" value="Genomic_DNA"/>
</dbReference>
<protein>
    <submittedName>
        <fullName evidence="1">Methyltransferase domain-containing protein</fullName>
    </submittedName>
</protein>